<dbReference type="InterPro" id="IPR050704">
    <property type="entry name" value="Peptidase_C85-like"/>
</dbReference>
<name>A0A7S4CXA8_9EUGL</name>
<dbReference type="PANTHER" id="PTHR12419:SF11">
    <property type="entry name" value="OTU DOMAIN-CONTAINING PROTEIN DDB_G0284757"/>
    <property type="match status" value="1"/>
</dbReference>
<dbReference type="PROSITE" id="PS50802">
    <property type="entry name" value="OTU"/>
    <property type="match status" value="1"/>
</dbReference>
<evidence type="ECO:0000259" key="2">
    <source>
        <dbReference type="PROSITE" id="PS50802"/>
    </source>
</evidence>
<feature type="region of interest" description="Disordered" evidence="1">
    <location>
        <begin position="115"/>
        <end position="147"/>
    </location>
</feature>
<feature type="compositionally biased region" description="Polar residues" evidence="1">
    <location>
        <begin position="650"/>
        <end position="676"/>
    </location>
</feature>
<dbReference type="AlphaFoldDB" id="A0A7S4CXA8"/>
<dbReference type="EMBL" id="HBJA01057939">
    <property type="protein sequence ID" value="CAE0809376.1"/>
    <property type="molecule type" value="Transcribed_RNA"/>
</dbReference>
<evidence type="ECO:0000313" key="3">
    <source>
        <dbReference type="EMBL" id="CAE0809376.1"/>
    </source>
</evidence>
<dbReference type="CDD" id="cd22751">
    <property type="entry name" value="OTU_plant_OTU9-like"/>
    <property type="match status" value="1"/>
</dbReference>
<dbReference type="Pfam" id="PF02338">
    <property type="entry name" value="OTU"/>
    <property type="match status" value="1"/>
</dbReference>
<feature type="region of interest" description="Disordered" evidence="1">
    <location>
        <begin position="453"/>
        <end position="496"/>
    </location>
</feature>
<dbReference type="GO" id="GO:0004843">
    <property type="term" value="F:cysteine-type deubiquitinase activity"/>
    <property type="evidence" value="ECO:0007669"/>
    <property type="project" value="TreeGrafter"/>
</dbReference>
<accession>A0A7S4CXA8</accession>
<gene>
    <name evidence="3" type="ORF">EGYM00163_LOCUS20508</name>
</gene>
<feature type="compositionally biased region" description="Basic and acidic residues" evidence="1">
    <location>
        <begin position="474"/>
        <end position="483"/>
    </location>
</feature>
<dbReference type="GO" id="GO:0016579">
    <property type="term" value="P:protein deubiquitination"/>
    <property type="evidence" value="ECO:0007669"/>
    <property type="project" value="TreeGrafter"/>
</dbReference>
<dbReference type="SUPFAM" id="SSF54001">
    <property type="entry name" value="Cysteine proteinases"/>
    <property type="match status" value="1"/>
</dbReference>
<feature type="compositionally biased region" description="Low complexity" evidence="1">
    <location>
        <begin position="453"/>
        <end position="462"/>
    </location>
</feature>
<sequence>MPMPYQHNMPPSPPVSRYATPFPMPINGYGPDSSRMSLTPPVSVREPGSVRDPVVISGWNSGRQSYTPDYAMGTPTYADIVQAQVLSETLPHPYSHAPSALPEPTSHIIDSIAASCRQSRSGTQSNSRMGSPITQSPPPPLSRSRTGSMQILPHTPSKGCLAPAPPPPGPAPHIPNSTNVTPRTYWSPEIIESGKIPPAGEPLRCAKLEDCVMYQRLREPPPQLPHFQEEEQFEKALLAIQAEESRSPTDLNLSARKTKPMSIANFKAKALGRKDESAADLPAREKDILKGRRLLTARMSKLSIKEHAVGDDGNCLFRAISHQLHNTEEYHPWFRAECVKQLRENREQYALNYFEGNYHFDSYCHATSFLGYWGDEIALKALADRFLVVVYVLLSTPGNCYLRYSPDEDAMQTWGARRENLKIIFLSYLAPIHYNSLTCVDSVRLQDALDSANNSFSNSPPSGDAVDAAPWRLNPDDKVHHSIPEPQSDAGSTARRSISSFSMPWSRTSSLRSSSVRCPSFGGVNGGGFRRSKADQRSSSAPVPCAALTPLSEVEEVYENQRKYPVKGWSCKLLPMDRGPWTSEDGRLRLIKVKYDQQWRPVMDKHTDPEGWQYSVNFSDKYGWHNTRSTTRLVRRRRWSRYASGLRPTDSGSNDAPSDYGTDTDQGYNSTRSPTENAKEEEGRQFQEPVISSY</sequence>
<protein>
    <recommendedName>
        <fullName evidence="2">OTU domain-containing protein</fullName>
    </recommendedName>
</protein>
<reference evidence="3" key="1">
    <citation type="submission" date="2021-01" db="EMBL/GenBank/DDBJ databases">
        <authorList>
            <person name="Corre E."/>
            <person name="Pelletier E."/>
            <person name="Niang G."/>
            <person name="Scheremetjew M."/>
            <person name="Finn R."/>
            <person name="Kale V."/>
            <person name="Holt S."/>
            <person name="Cochrane G."/>
            <person name="Meng A."/>
            <person name="Brown T."/>
            <person name="Cohen L."/>
        </authorList>
    </citation>
    <scope>NUCLEOTIDE SEQUENCE</scope>
    <source>
        <strain evidence="3">CCMP1594</strain>
    </source>
</reference>
<dbReference type="PANTHER" id="PTHR12419">
    <property type="entry name" value="OTU DOMAIN CONTAINING PROTEIN"/>
    <property type="match status" value="1"/>
</dbReference>
<feature type="compositionally biased region" description="Polar residues" evidence="1">
    <location>
        <begin position="116"/>
        <end position="134"/>
    </location>
</feature>
<feature type="domain" description="OTU" evidence="2">
    <location>
        <begin position="304"/>
        <end position="440"/>
    </location>
</feature>
<proteinExistence type="predicted"/>
<evidence type="ECO:0000256" key="1">
    <source>
        <dbReference type="SAM" id="MobiDB-lite"/>
    </source>
</evidence>
<dbReference type="InterPro" id="IPR003323">
    <property type="entry name" value="OTU_dom"/>
</dbReference>
<feature type="region of interest" description="Disordered" evidence="1">
    <location>
        <begin position="644"/>
        <end position="694"/>
    </location>
</feature>
<dbReference type="Gene3D" id="3.90.70.80">
    <property type="match status" value="1"/>
</dbReference>
<organism evidence="3">
    <name type="scientific">Eutreptiella gymnastica</name>
    <dbReference type="NCBI Taxonomy" id="73025"/>
    <lineage>
        <taxon>Eukaryota</taxon>
        <taxon>Discoba</taxon>
        <taxon>Euglenozoa</taxon>
        <taxon>Euglenida</taxon>
        <taxon>Spirocuta</taxon>
        <taxon>Euglenophyceae</taxon>
        <taxon>Eutreptiales</taxon>
        <taxon>Eutreptiaceae</taxon>
        <taxon>Eutreptiella</taxon>
    </lineage>
</organism>
<dbReference type="InterPro" id="IPR038765">
    <property type="entry name" value="Papain-like_cys_pep_sf"/>
</dbReference>